<evidence type="ECO:0000313" key="2">
    <source>
        <dbReference type="EMBL" id="OMJ69913.1"/>
    </source>
</evidence>
<name>A0A1R2AZE9_9CILI</name>
<dbReference type="AlphaFoldDB" id="A0A1R2AZE9"/>
<evidence type="ECO:0000313" key="3">
    <source>
        <dbReference type="Proteomes" id="UP000187209"/>
    </source>
</evidence>
<accession>A0A1R2AZE9</accession>
<reference evidence="2 3" key="1">
    <citation type="submission" date="2016-11" db="EMBL/GenBank/DDBJ databases">
        <title>The macronuclear genome of Stentor coeruleus: a giant cell with tiny introns.</title>
        <authorList>
            <person name="Slabodnick M."/>
            <person name="Ruby J.G."/>
            <person name="Reiff S.B."/>
            <person name="Swart E.C."/>
            <person name="Gosai S."/>
            <person name="Prabakaran S."/>
            <person name="Witkowska E."/>
            <person name="Larue G.E."/>
            <person name="Fisher S."/>
            <person name="Freeman R.M."/>
            <person name="Gunawardena J."/>
            <person name="Chu W."/>
            <person name="Stover N.A."/>
            <person name="Gregory B.D."/>
            <person name="Nowacki M."/>
            <person name="Derisi J."/>
            <person name="Roy S.W."/>
            <person name="Marshall W.F."/>
            <person name="Sood P."/>
        </authorList>
    </citation>
    <scope>NUCLEOTIDE SEQUENCE [LARGE SCALE GENOMIC DNA]</scope>
    <source>
        <strain evidence="2">WM001</strain>
    </source>
</reference>
<comment type="caution">
    <text evidence="2">The sequence shown here is derived from an EMBL/GenBank/DDBJ whole genome shotgun (WGS) entry which is preliminary data.</text>
</comment>
<feature type="compositionally biased region" description="Basic and acidic residues" evidence="1">
    <location>
        <begin position="322"/>
        <end position="333"/>
    </location>
</feature>
<feature type="region of interest" description="Disordered" evidence="1">
    <location>
        <begin position="314"/>
        <end position="333"/>
    </location>
</feature>
<keyword evidence="3" id="KW-1185">Reference proteome</keyword>
<dbReference type="OrthoDB" id="298589at2759"/>
<sequence>MKSCAAGFTEWLLFHIWKRNDNTSCTCPYVLLPETVIYRLGKPFFWYYTDSNGQILRRAKSKVSHKYILEEFQGETNDLLAYYLGFSSLNKSKANSATIEFFTQTSLIDFIHNRDKCNTGILQRWVEPKSNQSSLIKVQWSQQFCLIERRTNKYKLDDPKVDFYEKLVTYEGMEHNSVIEPVTAPWIIAEIQKICVHVAAHVTAVTGGNVTVTRMVLFFKQDKQDKLWLMYCSALKVMDLSVSEFDQPVEFQELEVTVPKHIVLKKLPLDTKGFEVRKNRTLCVGCNYLTRDSMMYEIPLNTVVDFFEKGKTLPSQGVSARDSSRDSENKNDQVPKVLIRLNKSVTNNKYEEMKKDPTWDHLQIKVCQDCFLHFTQVYSLPKTKTFKINITEQSHIQNPEPSMKKNISERNLPCNVKILPPIRPKIKTSEKFEKHEKPSLIKAVSTKNFDKSYVKAPKSINITRTSDKEPDRGFEKQMASASKIAIPIYTKLHSKRNIMMSNVNTTISRMNVDLNNPGDFIQDTLALLKNTITKLET</sequence>
<protein>
    <submittedName>
        <fullName evidence="2">Uncharacterized protein</fullName>
    </submittedName>
</protein>
<organism evidence="2 3">
    <name type="scientific">Stentor coeruleus</name>
    <dbReference type="NCBI Taxonomy" id="5963"/>
    <lineage>
        <taxon>Eukaryota</taxon>
        <taxon>Sar</taxon>
        <taxon>Alveolata</taxon>
        <taxon>Ciliophora</taxon>
        <taxon>Postciliodesmatophora</taxon>
        <taxon>Heterotrichea</taxon>
        <taxon>Heterotrichida</taxon>
        <taxon>Stentoridae</taxon>
        <taxon>Stentor</taxon>
    </lineage>
</organism>
<evidence type="ECO:0000256" key="1">
    <source>
        <dbReference type="SAM" id="MobiDB-lite"/>
    </source>
</evidence>
<dbReference type="EMBL" id="MPUH01001144">
    <property type="protein sequence ID" value="OMJ69913.1"/>
    <property type="molecule type" value="Genomic_DNA"/>
</dbReference>
<dbReference type="Proteomes" id="UP000187209">
    <property type="component" value="Unassembled WGS sequence"/>
</dbReference>
<proteinExistence type="predicted"/>
<gene>
    <name evidence="2" type="ORF">SteCoe_32241</name>
</gene>